<evidence type="ECO:0000259" key="10">
    <source>
        <dbReference type="Pfam" id="PF26138"/>
    </source>
</evidence>
<name>A0AAP0B3P7_9ASPA</name>
<gene>
    <name evidence="11" type="ORF">KSP39_PZI018429</name>
</gene>
<evidence type="ECO:0000313" key="11">
    <source>
        <dbReference type="EMBL" id="KAK8926381.1"/>
    </source>
</evidence>
<evidence type="ECO:0000256" key="6">
    <source>
        <dbReference type="ARBA" id="ARBA00022801"/>
    </source>
</evidence>
<keyword evidence="12" id="KW-1185">Reference proteome</keyword>
<comment type="similarity">
    <text evidence="3">Belongs to the HARBI1 family.</text>
</comment>
<feature type="domain" description="Myb/SANT-like" evidence="8">
    <location>
        <begin position="13"/>
        <end position="55"/>
    </location>
</feature>
<dbReference type="AlphaFoldDB" id="A0AAP0B3P7"/>
<dbReference type="Proteomes" id="UP001418222">
    <property type="component" value="Unassembled WGS sequence"/>
</dbReference>
<evidence type="ECO:0000259" key="8">
    <source>
        <dbReference type="Pfam" id="PF12776"/>
    </source>
</evidence>
<comment type="cofactor">
    <cofactor evidence="1">
        <name>a divalent metal cation</name>
        <dbReference type="ChEBI" id="CHEBI:60240"/>
    </cofactor>
</comment>
<organism evidence="11 12">
    <name type="scientific">Platanthera zijinensis</name>
    <dbReference type="NCBI Taxonomy" id="2320716"/>
    <lineage>
        <taxon>Eukaryota</taxon>
        <taxon>Viridiplantae</taxon>
        <taxon>Streptophyta</taxon>
        <taxon>Embryophyta</taxon>
        <taxon>Tracheophyta</taxon>
        <taxon>Spermatophyta</taxon>
        <taxon>Magnoliopsida</taxon>
        <taxon>Liliopsida</taxon>
        <taxon>Asparagales</taxon>
        <taxon>Orchidaceae</taxon>
        <taxon>Orchidoideae</taxon>
        <taxon>Orchideae</taxon>
        <taxon>Orchidinae</taxon>
        <taxon>Platanthera</taxon>
    </lineage>
</organism>
<dbReference type="GO" id="GO:0004518">
    <property type="term" value="F:nuclease activity"/>
    <property type="evidence" value="ECO:0007669"/>
    <property type="project" value="UniProtKB-KW"/>
</dbReference>
<evidence type="ECO:0000256" key="2">
    <source>
        <dbReference type="ARBA" id="ARBA00004123"/>
    </source>
</evidence>
<feature type="domain" description="DDE Tnp4" evidence="9">
    <location>
        <begin position="273"/>
        <end position="330"/>
    </location>
</feature>
<dbReference type="Pfam" id="PF13359">
    <property type="entry name" value="DDE_Tnp_4"/>
    <property type="match status" value="1"/>
</dbReference>
<dbReference type="GO" id="GO:0005634">
    <property type="term" value="C:nucleus"/>
    <property type="evidence" value="ECO:0007669"/>
    <property type="project" value="UniProtKB-SubCell"/>
</dbReference>
<accession>A0AAP0B3P7</accession>
<feature type="domain" description="DUF8040" evidence="10">
    <location>
        <begin position="140"/>
        <end position="235"/>
    </location>
</feature>
<dbReference type="Pfam" id="PF26138">
    <property type="entry name" value="DUF8040"/>
    <property type="match status" value="1"/>
</dbReference>
<comment type="caution">
    <text evidence="11">The sequence shown here is derived from an EMBL/GenBank/DDBJ whole genome shotgun (WGS) entry which is preliminary data.</text>
</comment>
<dbReference type="GO" id="GO:0016787">
    <property type="term" value="F:hydrolase activity"/>
    <property type="evidence" value="ECO:0007669"/>
    <property type="project" value="UniProtKB-KW"/>
</dbReference>
<dbReference type="PANTHER" id="PTHR22930">
    <property type="match status" value="1"/>
</dbReference>
<dbReference type="InterPro" id="IPR058353">
    <property type="entry name" value="DUF8040"/>
</dbReference>
<evidence type="ECO:0000313" key="12">
    <source>
        <dbReference type="Proteomes" id="UP001418222"/>
    </source>
</evidence>
<evidence type="ECO:0000256" key="7">
    <source>
        <dbReference type="ARBA" id="ARBA00023242"/>
    </source>
</evidence>
<dbReference type="InterPro" id="IPR027806">
    <property type="entry name" value="HARBI1_dom"/>
</dbReference>
<proteinExistence type="inferred from homology"/>
<dbReference type="Pfam" id="PF12776">
    <property type="entry name" value="Myb_DNA-bind_3"/>
    <property type="match status" value="1"/>
</dbReference>
<keyword evidence="7" id="KW-0539">Nucleus</keyword>
<evidence type="ECO:0000256" key="3">
    <source>
        <dbReference type="ARBA" id="ARBA00006958"/>
    </source>
</evidence>
<dbReference type="InterPro" id="IPR024752">
    <property type="entry name" value="Myb/SANT-like_dom"/>
</dbReference>
<keyword evidence="5" id="KW-0479">Metal-binding</keyword>
<evidence type="ECO:0000256" key="1">
    <source>
        <dbReference type="ARBA" id="ARBA00001968"/>
    </source>
</evidence>
<comment type="subcellular location">
    <subcellularLocation>
        <location evidence="2">Nucleus</location>
    </subcellularLocation>
</comment>
<evidence type="ECO:0008006" key="13">
    <source>
        <dbReference type="Google" id="ProtNLM"/>
    </source>
</evidence>
<dbReference type="GO" id="GO:0046872">
    <property type="term" value="F:metal ion binding"/>
    <property type="evidence" value="ECO:0007669"/>
    <property type="project" value="UniProtKB-KW"/>
</dbReference>
<evidence type="ECO:0000259" key="9">
    <source>
        <dbReference type="Pfam" id="PF13359"/>
    </source>
</evidence>
<keyword evidence="6" id="KW-0378">Hydrolase</keyword>
<reference evidence="11 12" key="1">
    <citation type="journal article" date="2022" name="Nat. Plants">
        <title>Genomes of leafy and leafless Platanthera orchids illuminate the evolution of mycoheterotrophy.</title>
        <authorList>
            <person name="Li M.H."/>
            <person name="Liu K.W."/>
            <person name="Li Z."/>
            <person name="Lu H.C."/>
            <person name="Ye Q.L."/>
            <person name="Zhang D."/>
            <person name="Wang J.Y."/>
            <person name="Li Y.F."/>
            <person name="Zhong Z.M."/>
            <person name="Liu X."/>
            <person name="Yu X."/>
            <person name="Liu D.K."/>
            <person name="Tu X.D."/>
            <person name="Liu B."/>
            <person name="Hao Y."/>
            <person name="Liao X.Y."/>
            <person name="Jiang Y.T."/>
            <person name="Sun W.H."/>
            <person name="Chen J."/>
            <person name="Chen Y.Q."/>
            <person name="Ai Y."/>
            <person name="Zhai J.W."/>
            <person name="Wu S.S."/>
            <person name="Zhou Z."/>
            <person name="Hsiao Y.Y."/>
            <person name="Wu W.L."/>
            <person name="Chen Y.Y."/>
            <person name="Lin Y.F."/>
            <person name="Hsu J.L."/>
            <person name="Li C.Y."/>
            <person name="Wang Z.W."/>
            <person name="Zhao X."/>
            <person name="Zhong W.Y."/>
            <person name="Ma X.K."/>
            <person name="Ma L."/>
            <person name="Huang J."/>
            <person name="Chen G.Z."/>
            <person name="Huang M.Z."/>
            <person name="Huang L."/>
            <person name="Peng D.H."/>
            <person name="Luo Y.B."/>
            <person name="Zou S.Q."/>
            <person name="Chen S.P."/>
            <person name="Lan S."/>
            <person name="Tsai W.C."/>
            <person name="Van de Peer Y."/>
            <person name="Liu Z.J."/>
        </authorList>
    </citation>
    <scope>NUCLEOTIDE SEQUENCE [LARGE SCALE GENOMIC DNA]</scope>
    <source>
        <strain evidence="11">Lor287</strain>
    </source>
</reference>
<evidence type="ECO:0000256" key="4">
    <source>
        <dbReference type="ARBA" id="ARBA00022722"/>
    </source>
</evidence>
<evidence type="ECO:0000256" key="5">
    <source>
        <dbReference type="ARBA" id="ARBA00022723"/>
    </source>
</evidence>
<keyword evidence="4" id="KW-0540">Nuclease</keyword>
<dbReference type="EMBL" id="JBBWWQ010000016">
    <property type="protein sequence ID" value="KAK8926381.1"/>
    <property type="molecule type" value="Genomic_DNA"/>
</dbReference>
<sequence length="347" mass="39617">MVKTKEGGIAAIWESSEVMLFCDLCMAEIVLGNRPTTHLSKEGWKNVTVKFQEQTKRWDSTRRTIDASDEWWKERLEVVPAAKKFRYAGIPPELEEKLYIMFNEVVATGENAWAPNMVNTSVCMILNRNSHYHDKTPRMTSSNTGDKWVGELLAGHPVRFHDNFRMSKDIFLDLLHQLVLSHGLQGSRSTTAREVLAITINIMAHNMTMRDCSERFQHSTETISRYFSRCLAALIKLSQDLIAPVDGQFTDIPAKILNDDRYMPYFKDCIGAIDGTHVDARIPVDEQVPYIGRHGYTSQNIMAVCDFNMTFTFVMAGWEGSAHDSRIFHSAITDRRWNFPHPPPGNV</sequence>
<dbReference type="PANTHER" id="PTHR22930:SF221">
    <property type="entry name" value="NUCLEASE HARBI1"/>
    <property type="match status" value="1"/>
</dbReference>
<protein>
    <recommendedName>
        <fullName evidence="13">DDE Tnp4 domain-containing protein</fullName>
    </recommendedName>
</protein>
<dbReference type="InterPro" id="IPR045249">
    <property type="entry name" value="HARBI1-like"/>
</dbReference>